<dbReference type="InterPro" id="IPR019407">
    <property type="entry name" value="CTU2"/>
</dbReference>
<evidence type="ECO:0000256" key="1">
    <source>
        <dbReference type="ARBA" id="ARBA00022490"/>
    </source>
</evidence>
<dbReference type="GO" id="GO:0016779">
    <property type="term" value="F:nucleotidyltransferase activity"/>
    <property type="evidence" value="ECO:0007669"/>
    <property type="project" value="UniProtKB-UniRule"/>
</dbReference>
<dbReference type="SUPFAM" id="SSF52402">
    <property type="entry name" value="Adenine nucleotide alpha hydrolases-like"/>
    <property type="match status" value="1"/>
</dbReference>
<evidence type="ECO:0000313" key="4">
    <source>
        <dbReference type="EMBL" id="KAI3403788.2"/>
    </source>
</evidence>
<sequence length="459" mass="51788">MKAVEYLQSSDIICQKCKTEQVILKNRSEMYCCSCYLRFIRGKQRKHMSSEKYKVNYKRQVANEGLEKVLLAFSGGTSSLVLLDVLANLLVEQKQMHRGLQGFELVVVNLDEYELKSLEKSVSGILVELLQRFPSINCAVKIISLDSYIDSTSLRSITVDHEFTSLEHKVDDDESNGVTLSQLLNSCSNKSSAEDLLTIASEHLLLKTAFEEKCGTIVYGHSMSRLANEVLSLTVKGRGSMIHRKIVNRVESYGCKQFSIIYPFRDLLQVELEEYAKLSHLEKYIVRSTNVKSKVSKNQTVGEILANYLENLDESGYVSTTSTVVKIAEKLGPPPPQPLLLVNPTSLCQVCGTEIYNNPKHWLKMITVSEPAPLFSQEEKQYAAEYFANPNDTIVQDLQSSSPIDLCYGCIVAFNGVKDNKGLVWPVQPRGNLNTIEKEKEKEKEKENILKEFILTDNE</sequence>
<proteinExistence type="inferred from homology"/>
<dbReference type="GO" id="GO:0005829">
    <property type="term" value="C:cytosol"/>
    <property type="evidence" value="ECO:0007669"/>
    <property type="project" value="TreeGrafter"/>
</dbReference>
<organism evidence="4 5">
    <name type="scientific">Candida oxycetoniae</name>
    <dbReference type="NCBI Taxonomy" id="497107"/>
    <lineage>
        <taxon>Eukaryota</taxon>
        <taxon>Fungi</taxon>
        <taxon>Dikarya</taxon>
        <taxon>Ascomycota</taxon>
        <taxon>Saccharomycotina</taxon>
        <taxon>Pichiomycetes</taxon>
        <taxon>Debaryomycetaceae</taxon>
        <taxon>Candida/Lodderomyces clade</taxon>
        <taxon>Candida</taxon>
    </lineage>
</organism>
<dbReference type="GO" id="GO:0032447">
    <property type="term" value="P:protein urmylation"/>
    <property type="evidence" value="ECO:0007669"/>
    <property type="project" value="UniProtKB-UniRule"/>
</dbReference>
<dbReference type="HAMAP" id="MF_03054">
    <property type="entry name" value="CTU2"/>
    <property type="match status" value="1"/>
</dbReference>
<evidence type="ECO:0000256" key="3">
    <source>
        <dbReference type="HAMAP-Rule" id="MF_03054"/>
    </source>
</evidence>
<dbReference type="AlphaFoldDB" id="A0AAI9WX83"/>
<name>A0AAI9WX83_9ASCO</name>
<dbReference type="PANTHER" id="PTHR20882">
    <property type="entry name" value="CYTOPLASMIC TRNA 2-THIOLATION PROTEIN 2"/>
    <property type="match status" value="1"/>
</dbReference>
<comment type="similarity">
    <text evidence="3">Belongs to the CTU2/NCS2 family.</text>
</comment>
<comment type="function">
    <text evidence="3">Plays a central role in 2-thiolation of mcm(5)S(2)U at tRNA wobble positions of tRNA(Lys), tRNA(Glu) and tRNA(Gln). May act by forming a heterodimer with NCS6 that ligates sulfur from thiocarboxylated URM1 onto the uridine of tRNAs at wobble position. Prior mcm(5) tRNA modification by the elongator complex is required for 2-thiolation. May also be involved in protein urmylation.</text>
</comment>
<dbReference type="Pfam" id="PF10288">
    <property type="entry name" value="CTU2"/>
    <property type="match status" value="1"/>
</dbReference>
<keyword evidence="5" id="KW-1185">Reference proteome</keyword>
<dbReference type="GO" id="GO:0000049">
    <property type="term" value="F:tRNA binding"/>
    <property type="evidence" value="ECO:0007669"/>
    <property type="project" value="InterPro"/>
</dbReference>
<dbReference type="GO" id="GO:0016783">
    <property type="term" value="F:sulfurtransferase activity"/>
    <property type="evidence" value="ECO:0007669"/>
    <property type="project" value="TreeGrafter"/>
</dbReference>
<keyword evidence="1 3" id="KW-0963">Cytoplasm</keyword>
<evidence type="ECO:0000256" key="2">
    <source>
        <dbReference type="ARBA" id="ARBA00022694"/>
    </source>
</evidence>
<protein>
    <recommendedName>
        <fullName evidence="3">Cytoplasmic tRNA 2-thiolation protein 2</fullName>
    </recommendedName>
</protein>
<accession>A0AAI9WX83</accession>
<dbReference type="InterPro" id="IPR014729">
    <property type="entry name" value="Rossmann-like_a/b/a_fold"/>
</dbReference>
<dbReference type="PANTHER" id="PTHR20882:SF14">
    <property type="entry name" value="CYTOPLASMIC TRNA 2-THIOLATION PROTEIN 2"/>
    <property type="match status" value="1"/>
</dbReference>
<dbReference type="Proteomes" id="UP001202479">
    <property type="component" value="Unassembled WGS sequence"/>
</dbReference>
<comment type="subcellular location">
    <subcellularLocation>
        <location evidence="3">Cytoplasm</location>
    </subcellularLocation>
</comment>
<dbReference type="Gene3D" id="3.40.50.620">
    <property type="entry name" value="HUPs"/>
    <property type="match status" value="1"/>
</dbReference>
<reference evidence="4" key="1">
    <citation type="journal article" date="2022" name="DNA Res.">
        <title>Genome analysis of five recently described species of the CUG-Ser clade uncovers Candida theae as a new hybrid lineage with pathogenic potential in the Candida parapsilosis species complex.</title>
        <authorList>
            <person name="Mixao V."/>
            <person name="Del Olmo V."/>
            <person name="Hegedusova E."/>
            <person name="Saus E."/>
            <person name="Pryszcz L."/>
            <person name="Cillingova A."/>
            <person name="Nosek J."/>
            <person name="Gabaldon T."/>
        </authorList>
    </citation>
    <scope>NUCLEOTIDE SEQUENCE</scope>
    <source>
        <strain evidence="4">CBS 10844</strain>
    </source>
</reference>
<gene>
    <name evidence="3" type="primary">NCS2</name>
    <name evidence="3" type="synonym">CTU2</name>
    <name evidence="4" type="ORF">KGF56_003423</name>
</gene>
<dbReference type="GO" id="GO:0002143">
    <property type="term" value="P:tRNA wobble position uridine thiolation"/>
    <property type="evidence" value="ECO:0007669"/>
    <property type="project" value="TreeGrafter"/>
</dbReference>
<keyword evidence="2 3" id="KW-0819">tRNA processing</keyword>
<evidence type="ECO:0000313" key="5">
    <source>
        <dbReference type="Proteomes" id="UP001202479"/>
    </source>
</evidence>
<dbReference type="EMBL" id="JAHUZD010000120">
    <property type="protein sequence ID" value="KAI3403788.2"/>
    <property type="molecule type" value="Genomic_DNA"/>
</dbReference>
<comment type="caution">
    <text evidence="4">The sequence shown here is derived from an EMBL/GenBank/DDBJ whole genome shotgun (WGS) entry which is preliminary data.</text>
</comment>
<comment type="pathway">
    <text evidence="3">tRNA modification; 5-methoxycarbonylmethyl-2-thiouridine-tRNA biosynthesis.</text>
</comment>